<dbReference type="GO" id="GO:0005886">
    <property type="term" value="C:plasma membrane"/>
    <property type="evidence" value="ECO:0007669"/>
    <property type="project" value="UniProtKB-SubCell"/>
</dbReference>
<dbReference type="InterPro" id="IPR052157">
    <property type="entry name" value="BCAA_transport_permease"/>
</dbReference>
<reference evidence="10 11" key="1">
    <citation type="submission" date="2018-06" db="EMBL/GenBank/DDBJ databases">
        <title>Actinomadura craniellae sp. nov. isolated from marine sponge Craniella sp.</title>
        <authorList>
            <person name="Li L."/>
            <person name="Xu Q.H."/>
            <person name="Lin H.W."/>
            <person name="Lu Y.H."/>
        </authorList>
    </citation>
    <scope>NUCLEOTIDE SEQUENCE [LARGE SCALE GENOMIC DNA]</scope>
    <source>
        <strain evidence="10 11">LHW63021</strain>
    </source>
</reference>
<dbReference type="CDD" id="cd06582">
    <property type="entry name" value="TM_PBP1_LivH_like"/>
    <property type="match status" value="1"/>
</dbReference>
<dbReference type="PANTHER" id="PTHR11795:SF451">
    <property type="entry name" value="ABC TRANSPORTER PERMEASE PROTEIN"/>
    <property type="match status" value="1"/>
</dbReference>
<evidence type="ECO:0000256" key="9">
    <source>
        <dbReference type="SAM" id="Phobius"/>
    </source>
</evidence>
<keyword evidence="3" id="KW-1003">Cell membrane</keyword>
<evidence type="ECO:0000256" key="2">
    <source>
        <dbReference type="ARBA" id="ARBA00022448"/>
    </source>
</evidence>
<feature type="transmembrane region" description="Helical" evidence="9">
    <location>
        <begin position="58"/>
        <end position="78"/>
    </location>
</feature>
<accession>A0A365GZZ5</accession>
<feature type="transmembrane region" description="Helical" evidence="9">
    <location>
        <begin position="12"/>
        <end position="32"/>
    </location>
</feature>
<evidence type="ECO:0000313" key="10">
    <source>
        <dbReference type="EMBL" id="RAY12402.1"/>
    </source>
</evidence>
<dbReference type="OrthoDB" id="3572933at2"/>
<keyword evidence="2" id="KW-0813">Transport</keyword>
<dbReference type="RefSeq" id="WP_111870458.1">
    <property type="nucleotide sequence ID" value="NZ_QLYX01000013.1"/>
</dbReference>
<keyword evidence="6 9" id="KW-1133">Transmembrane helix</keyword>
<keyword evidence="7 9" id="KW-0472">Membrane</keyword>
<dbReference type="PANTHER" id="PTHR11795">
    <property type="entry name" value="BRANCHED-CHAIN AMINO ACID TRANSPORT SYSTEM PERMEASE PROTEIN LIVH"/>
    <property type="match status" value="1"/>
</dbReference>
<sequence length="297" mass="30954">MALFLQRVIDGIGNGMLYGAVALALVLIYRATGMVNFAQGEMAMFCTFVTWKLADHQFGIGLPIVVGIAGGVAFGFLFGMALERVVIRPFESADHLRQMIVTLGLFLAINALAAWIFTADTQRLASPFPSGALHLGGVSLSYQELGVVGVLLVMALLLRELFGRTRLGLAMRGASMNPESSRLLGVDVSRMLMVGWGLSAAIGALAGALVAPAVFVSPGMMQTLLLYGFAAAVLGGFDSAPGALVGGVVVGVTQALVSGYVSAIGTQLQLATAFALILAVLLVRPQGLFGRVPVERV</sequence>
<dbReference type="GO" id="GO:0006865">
    <property type="term" value="P:amino acid transport"/>
    <property type="evidence" value="ECO:0007669"/>
    <property type="project" value="UniProtKB-KW"/>
</dbReference>
<dbReference type="GO" id="GO:0022857">
    <property type="term" value="F:transmembrane transporter activity"/>
    <property type="evidence" value="ECO:0007669"/>
    <property type="project" value="InterPro"/>
</dbReference>
<keyword evidence="11" id="KW-1185">Reference proteome</keyword>
<evidence type="ECO:0000256" key="5">
    <source>
        <dbReference type="ARBA" id="ARBA00022970"/>
    </source>
</evidence>
<dbReference type="Proteomes" id="UP000251891">
    <property type="component" value="Unassembled WGS sequence"/>
</dbReference>
<comment type="subcellular location">
    <subcellularLocation>
        <location evidence="1">Cell membrane</location>
        <topology evidence="1">Multi-pass membrane protein</topology>
    </subcellularLocation>
</comment>
<comment type="similarity">
    <text evidence="8">Belongs to the binding-protein-dependent transport system permease family. LivHM subfamily.</text>
</comment>
<name>A0A365GZZ5_9ACTN</name>
<evidence type="ECO:0000256" key="6">
    <source>
        <dbReference type="ARBA" id="ARBA00022989"/>
    </source>
</evidence>
<comment type="caution">
    <text evidence="10">The sequence shown here is derived from an EMBL/GenBank/DDBJ whole genome shotgun (WGS) entry which is preliminary data.</text>
</comment>
<keyword evidence="5" id="KW-0029">Amino-acid transport</keyword>
<dbReference type="Pfam" id="PF02653">
    <property type="entry name" value="BPD_transp_2"/>
    <property type="match status" value="1"/>
</dbReference>
<evidence type="ECO:0000313" key="11">
    <source>
        <dbReference type="Proteomes" id="UP000251891"/>
    </source>
</evidence>
<organism evidence="10 11">
    <name type="scientific">Actinomadura craniellae</name>
    <dbReference type="NCBI Taxonomy" id="2231787"/>
    <lineage>
        <taxon>Bacteria</taxon>
        <taxon>Bacillati</taxon>
        <taxon>Actinomycetota</taxon>
        <taxon>Actinomycetes</taxon>
        <taxon>Streptosporangiales</taxon>
        <taxon>Thermomonosporaceae</taxon>
        <taxon>Actinomadura</taxon>
    </lineage>
</organism>
<feature type="transmembrane region" description="Helical" evidence="9">
    <location>
        <begin position="138"/>
        <end position="158"/>
    </location>
</feature>
<evidence type="ECO:0000256" key="3">
    <source>
        <dbReference type="ARBA" id="ARBA00022475"/>
    </source>
</evidence>
<protein>
    <submittedName>
        <fullName evidence="10">Branched-chain amino acid ABC transporter permease</fullName>
    </submittedName>
</protein>
<dbReference type="InterPro" id="IPR001851">
    <property type="entry name" value="ABC_transp_permease"/>
</dbReference>
<dbReference type="EMBL" id="QLYX01000013">
    <property type="protein sequence ID" value="RAY12402.1"/>
    <property type="molecule type" value="Genomic_DNA"/>
</dbReference>
<gene>
    <name evidence="10" type="ORF">DPM19_24955</name>
</gene>
<feature type="transmembrane region" description="Helical" evidence="9">
    <location>
        <begin position="99"/>
        <end position="118"/>
    </location>
</feature>
<evidence type="ECO:0000256" key="1">
    <source>
        <dbReference type="ARBA" id="ARBA00004651"/>
    </source>
</evidence>
<evidence type="ECO:0000256" key="8">
    <source>
        <dbReference type="ARBA" id="ARBA00037998"/>
    </source>
</evidence>
<feature type="transmembrane region" description="Helical" evidence="9">
    <location>
        <begin position="267"/>
        <end position="283"/>
    </location>
</feature>
<keyword evidence="4 9" id="KW-0812">Transmembrane</keyword>
<dbReference type="AlphaFoldDB" id="A0A365GZZ5"/>
<evidence type="ECO:0000256" key="4">
    <source>
        <dbReference type="ARBA" id="ARBA00022692"/>
    </source>
</evidence>
<feature type="transmembrane region" description="Helical" evidence="9">
    <location>
        <begin position="191"/>
        <end position="214"/>
    </location>
</feature>
<proteinExistence type="inferred from homology"/>
<evidence type="ECO:0000256" key="7">
    <source>
        <dbReference type="ARBA" id="ARBA00023136"/>
    </source>
</evidence>